<dbReference type="Gene3D" id="3.30.730.10">
    <property type="entry name" value="AP2/ERF domain"/>
    <property type="match status" value="1"/>
</dbReference>
<dbReference type="SUPFAM" id="SSF54060">
    <property type="entry name" value="His-Me finger endonucleases"/>
    <property type="match status" value="1"/>
</dbReference>
<dbReference type="Gene3D" id="3.90.75.20">
    <property type="match status" value="1"/>
</dbReference>
<dbReference type="InterPro" id="IPR016177">
    <property type="entry name" value="DNA-bd_dom_sf"/>
</dbReference>
<dbReference type="InterPro" id="IPR044925">
    <property type="entry name" value="His-Me_finger_sf"/>
</dbReference>
<dbReference type="Pfam" id="PF13392">
    <property type="entry name" value="HNH_3"/>
    <property type="match status" value="1"/>
</dbReference>
<proteinExistence type="predicted"/>
<dbReference type="InterPro" id="IPR003615">
    <property type="entry name" value="HNH_nuc"/>
</dbReference>
<dbReference type="EMBL" id="CP050321">
    <property type="protein sequence ID" value="QIR26698.1"/>
    <property type="molecule type" value="Genomic_DNA"/>
</dbReference>
<dbReference type="SUPFAM" id="SSF54171">
    <property type="entry name" value="DNA-binding domain"/>
    <property type="match status" value="1"/>
</dbReference>
<gene>
    <name evidence="2" type="ORF">GY169_07645</name>
</gene>
<accession>A0A6G9RIX6</accession>
<dbReference type="Proteomes" id="UP000503580">
    <property type="component" value="Chromosome"/>
</dbReference>
<dbReference type="RefSeq" id="WP_167575395.1">
    <property type="nucleotide sequence ID" value="NZ_CP050321.1"/>
</dbReference>
<dbReference type="AlphaFoldDB" id="A0A6G9RIX6"/>
<dbReference type="GO" id="GO:0003700">
    <property type="term" value="F:DNA-binding transcription factor activity"/>
    <property type="evidence" value="ECO:0007669"/>
    <property type="project" value="InterPro"/>
</dbReference>
<protein>
    <recommendedName>
        <fullName evidence="1">HNH nuclease domain-containing protein</fullName>
    </recommendedName>
</protein>
<keyword evidence="3" id="KW-1185">Reference proteome</keyword>
<dbReference type="GO" id="GO:0003677">
    <property type="term" value="F:DNA binding"/>
    <property type="evidence" value="ECO:0007669"/>
    <property type="project" value="InterPro"/>
</dbReference>
<dbReference type="KEGG" id="kgn:GY169_07645"/>
<feature type="domain" description="HNH nuclease" evidence="1">
    <location>
        <begin position="77"/>
        <end position="110"/>
    </location>
</feature>
<evidence type="ECO:0000259" key="1">
    <source>
        <dbReference type="Pfam" id="PF13392"/>
    </source>
</evidence>
<organism evidence="2 3">
    <name type="scientific">Kluyvera genomosp. 3</name>
    <dbReference type="NCBI Taxonomy" id="2774055"/>
    <lineage>
        <taxon>Bacteria</taxon>
        <taxon>Pseudomonadati</taxon>
        <taxon>Pseudomonadota</taxon>
        <taxon>Gammaproteobacteria</taxon>
        <taxon>Enterobacterales</taxon>
        <taxon>Enterobacteriaceae</taxon>
        <taxon>Kluyvera</taxon>
    </lineage>
</organism>
<sequence length="187" mass="21514">MRKVVPPPHESLKELLFYKDGALYWTDEALEANKKRKPGPIGCFNKTNGYLFTQYRHPDYDYQRFIYGISSLVYWVVKGEWPPMLDHIDGNRLNNDIDNLRPATFSENMRNRRSSTSSNCPYVGVHRRKRGYRLTISIEGKQYTKDGYKTAEAAALARDVLANLFYGDFASYNFLDKPGLVVGGITI</sequence>
<evidence type="ECO:0000313" key="2">
    <source>
        <dbReference type="EMBL" id="QIR26698.1"/>
    </source>
</evidence>
<dbReference type="InterPro" id="IPR036955">
    <property type="entry name" value="AP2/ERF_dom_sf"/>
</dbReference>
<name>A0A6G9RIX6_9ENTR</name>
<evidence type="ECO:0000313" key="3">
    <source>
        <dbReference type="Proteomes" id="UP000503580"/>
    </source>
</evidence>
<reference evidence="2 3" key="1">
    <citation type="submission" date="2020-02" db="EMBL/GenBank/DDBJ databases">
        <title>Whole genome PO2S7.</title>
        <authorList>
            <person name="Singha K.M."/>
        </authorList>
    </citation>
    <scope>NUCLEOTIDE SEQUENCE [LARGE SCALE GENOMIC DNA]</scope>
    <source>
        <strain evidence="2 3">PO2S7</strain>
    </source>
</reference>